<keyword evidence="1" id="KW-0732">Signal</keyword>
<dbReference type="EMBL" id="BAABCV010000005">
    <property type="protein sequence ID" value="GAA4094166.1"/>
    <property type="molecule type" value="Genomic_DNA"/>
</dbReference>
<dbReference type="Proteomes" id="UP001500841">
    <property type="component" value="Unassembled WGS sequence"/>
</dbReference>
<gene>
    <name evidence="2" type="ORF">GCM10022392_15990</name>
</gene>
<feature type="signal peptide" evidence="1">
    <location>
        <begin position="1"/>
        <end position="19"/>
    </location>
</feature>
<keyword evidence="3" id="KW-1185">Reference proteome</keyword>
<sequence length="206" mass="22783">MKILHAFIALLFVSITAGAQSKTNNVEANFTRLLSQARMTFKMPAGAVKAPIVKNKQLTYQYAVKYPGRGIEIRYAILPKGLPPQHNQAPLNGKPAGPVNDPFDTFSMGVATKVAGGIKDPKMQIGGFDPVQAKKEFGADKVTFWMINLQNNSFGTSYKFCNMVAMHKNNGANAFVFYLANSLKDLTTAFNEIGPYNIYYNLKYKQ</sequence>
<evidence type="ECO:0000313" key="2">
    <source>
        <dbReference type="EMBL" id="GAA4094166.1"/>
    </source>
</evidence>
<dbReference type="RefSeq" id="WP_345102704.1">
    <property type="nucleotide sequence ID" value="NZ_BAABCV010000005.1"/>
</dbReference>
<proteinExistence type="predicted"/>
<comment type="caution">
    <text evidence="2">The sequence shown here is derived from an EMBL/GenBank/DDBJ whole genome shotgun (WGS) entry which is preliminary data.</text>
</comment>
<reference evidence="3" key="1">
    <citation type="journal article" date="2019" name="Int. J. Syst. Evol. Microbiol.">
        <title>The Global Catalogue of Microorganisms (GCM) 10K type strain sequencing project: providing services to taxonomists for standard genome sequencing and annotation.</title>
        <authorList>
            <consortium name="The Broad Institute Genomics Platform"/>
            <consortium name="The Broad Institute Genome Sequencing Center for Infectious Disease"/>
            <person name="Wu L."/>
            <person name="Ma J."/>
        </authorList>
    </citation>
    <scope>NUCLEOTIDE SEQUENCE [LARGE SCALE GENOMIC DNA]</scope>
    <source>
        <strain evidence="3">JCM 17085</strain>
    </source>
</reference>
<organism evidence="2 3">
    <name type="scientific">Mucilaginibacter panaciglaebae</name>
    <dbReference type="NCBI Taxonomy" id="502331"/>
    <lineage>
        <taxon>Bacteria</taxon>
        <taxon>Pseudomonadati</taxon>
        <taxon>Bacteroidota</taxon>
        <taxon>Sphingobacteriia</taxon>
        <taxon>Sphingobacteriales</taxon>
        <taxon>Sphingobacteriaceae</taxon>
        <taxon>Mucilaginibacter</taxon>
    </lineage>
</organism>
<name>A0ABP7WQB9_9SPHI</name>
<protein>
    <submittedName>
        <fullName evidence="2">Uncharacterized protein</fullName>
    </submittedName>
</protein>
<evidence type="ECO:0000313" key="3">
    <source>
        <dbReference type="Proteomes" id="UP001500841"/>
    </source>
</evidence>
<evidence type="ECO:0000256" key="1">
    <source>
        <dbReference type="SAM" id="SignalP"/>
    </source>
</evidence>
<feature type="chain" id="PRO_5047125191" evidence="1">
    <location>
        <begin position="20"/>
        <end position="206"/>
    </location>
</feature>
<accession>A0ABP7WQB9</accession>